<evidence type="ECO:0000313" key="1">
    <source>
        <dbReference type="EMBL" id="KAI3695920.1"/>
    </source>
</evidence>
<comment type="caution">
    <text evidence="1">The sequence shown here is derived from an EMBL/GenBank/DDBJ whole genome shotgun (WGS) entry which is preliminary data.</text>
</comment>
<accession>A0ACB8ZIG0</accession>
<gene>
    <name evidence="1" type="ORF">L1987_78925</name>
</gene>
<sequence>MFNDDEVRSALTKLYEYSPVDGFVEISEGLGSMIKSLANEPSVGLFYVQQHAHNAVPNVVNLRNNIVAKSREISLHTEDSEDSIMMVVRSMTDYGLPIVDDMIKDIRKSLAIMSSKQPRKELPVSSRIAIENQEDQEDDVLVGNLMSNISGSGNFDEFKTGKEERFEEWLEGSDDGEHKREQ</sequence>
<evidence type="ECO:0000313" key="2">
    <source>
        <dbReference type="Proteomes" id="UP001056120"/>
    </source>
</evidence>
<name>A0ACB8ZIG0_9ASTR</name>
<proteinExistence type="predicted"/>
<reference evidence="1 2" key="2">
    <citation type="journal article" date="2022" name="Mol. Ecol. Resour.">
        <title>The genomes of chicory, endive, great burdock and yacon provide insights into Asteraceae paleo-polyploidization history and plant inulin production.</title>
        <authorList>
            <person name="Fan W."/>
            <person name="Wang S."/>
            <person name="Wang H."/>
            <person name="Wang A."/>
            <person name="Jiang F."/>
            <person name="Liu H."/>
            <person name="Zhao H."/>
            <person name="Xu D."/>
            <person name="Zhang Y."/>
        </authorList>
    </citation>
    <scope>NUCLEOTIDE SEQUENCE [LARGE SCALE GENOMIC DNA]</scope>
    <source>
        <strain evidence="2">cv. Yunnan</strain>
        <tissue evidence="1">Leaves</tissue>
    </source>
</reference>
<organism evidence="1 2">
    <name type="scientific">Smallanthus sonchifolius</name>
    <dbReference type="NCBI Taxonomy" id="185202"/>
    <lineage>
        <taxon>Eukaryota</taxon>
        <taxon>Viridiplantae</taxon>
        <taxon>Streptophyta</taxon>
        <taxon>Embryophyta</taxon>
        <taxon>Tracheophyta</taxon>
        <taxon>Spermatophyta</taxon>
        <taxon>Magnoliopsida</taxon>
        <taxon>eudicotyledons</taxon>
        <taxon>Gunneridae</taxon>
        <taxon>Pentapetalae</taxon>
        <taxon>asterids</taxon>
        <taxon>campanulids</taxon>
        <taxon>Asterales</taxon>
        <taxon>Asteraceae</taxon>
        <taxon>Asteroideae</taxon>
        <taxon>Heliantheae alliance</taxon>
        <taxon>Millerieae</taxon>
        <taxon>Smallanthus</taxon>
    </lineage>
</organism>
<dbReference type="EMBL" id="CM042043">
    <property type="protein sequence ID" value="KAI3695920.1"/>
    <property type="molecule type" value="Genomic_DNA"/>
</dbReference>
<protein>
    <submittedName>
        <fullName evidence="1">Uncharacterized protein</fullName>
    </submittedName>
</protein>
<reference evidence="2" key="1">
    <citation type="journal article" date="2022" name="Mol. Ecol. Resour.">
        <title>The genomes of chicory, endive, great burdock and yacon provide insights into Asteraceae palaeo-polyploidization history and plant inulin production.</title>
        <authorList>
            <person name="Fan W."/>
            <person name="Wang S."/>
            <person name="Wang H."/>
            <person name="Wang A."/>
            <person name="Jiang F."/>
            <person name="Liu H."/>
            <person name="Zhao H."/>
            <person name="Xu D."/>
            <person name="Zhang Y."/>
        </authorList>
    </citation>
    <scope>NUCLEOTIDE SEQUENCE [LARGE SCALE GENOMIC DNA]</scope>
    <source>
        <strain evidence="2">cv. Yunnan</strain>
    </source>
</reference>
<dbReference type="Proteomes" id="UP001056120">
    <property type="component" value="Linkage Group LG26"/>
</dbReference>
<keyword evidence="2" id="KW-1185">Reference proteome</keyword>